<evidence type="ECO:0000256" key="1">
    <source>
        <dbReference type="SAM" id="MobiDB-lite"/>
    </source>
</evidence>
<comment type="caution">
    <text evidence="2">The sequence shown here is derived from an EMBL/GenBank/DDBJ whole genome shotgun (WGS) entry which is preliminary data.</text>
</comment>
<feature type="region of interest" description="Disordered" evidence="1">
    <location>
        <begin position="1"/>
        <end position="29"/>
    </location>
</feature>
<dbReference type="Proteomes" id="UP000198427">
    <property type="component" value="Unassembled WGS sequence"/>
</dbReference>
<protein>
    <submittedName>
        <fullName evidence="2">Uncharacterized protein</fullName>
    </submittedName>
</protein>
<accession>A0AA94S1E5</accession>
<organism evidence="2 3">
    <name type="scientific">Prevotella jejuni</name>
    <dbReference type="NCBI Taxonomy" id="1177574"/>
    <lineage>
        <taxon>Bacteria</taxon>
        <taxon>Pseudomonadati</taxon>
        <taxon>Bacteroidota</taxon>
        <taxon>Bacteroidia</taxon>
        <taxon>Bacteroidales</taxon>
        <taxon>Prevotellaceae</taxon>
        <taxon>Prevotella</taxon>
    </lineage>
</organism>
<evidence type="ECO:0000313" key="2">
    <source>
        <dbReference type="EMBL" id="SNS21377.1"/>
    </source>
</evidence>
<dbReference type="AlphaFoldDB" id="A0AA94S1E5"/>
<gene>
    <name evidence="2" type="ORF">SAMN06265364_1774</name>
</gene>
<reference evidence="2 3" key="1">
    <citation type="submission" date="2017-06" db="EMBL/GenBank/DDBJ databases">
        <authorList>
            <person name="Varghese N."/>
            <person name="Submissions S."/>
        </authorList>
    </citation>
    <scope>NUCLEOTIDE SEQUENCE [LARGE SCALE GENOMIC DNA]</scope>
    <source>
        <strain evidence="2 3">DSM 26989</strain>
    </source>
</reference>
<dbReference type="EMBL" id="FZNZ01000077">
    <property type="protein sequence ID" value="SNS21377.1"/>
    <property type="molecule type" value="Genomic_DNA"/>
</dbReference>
<sequence length="40" mass="4639">MKDEVVRRTRSLRKPSGKNPGEDKRDMMNTSCLALLYLTK</sequence>
<evidence type="ECO:0000313" key="3">
    <source>
        <dbReference type="Proteomes" id="UP000198427"/>
    </source>
</evidence>
<name>A0AA94S1E5_9BACT</name>
<keyword evidence="3" id="KW-1185">Reference proteome</keyword>
<proteinExistence type="predicted"/>